<dbReference type="CDD" id="cd00616">
    <property type="entry name" value="AHBA_syn"/>
    <property type="match status" value="1"/>
</dbReference>
<dbReference type="RefSeq" id="WP_130646021.1">
    <property type="nucleotide sequence ID" value="NZ_PGCL01000001.1"/>
</dbReference>
<comment type="similarity">
    <text evidence="1">Belongs to the DegT/DnrJ/EryC1 family.</text>
</comment>
<name>A0A483CVH5_9EURY</name>
<dbReference type="AlphaFoldDB" id="A0A483CVH5"/>
<keyword evidence="3" id="KW-1185">Reference proteome</keyword>
<dbReference type="Gene3D" id="3.40.640.10">
    <property type="entry name" value="Type I PLP-dependent aspartate aminotransferase-like (Major domain)"/>
    <property type="match status" value="1"/>
</dbReference>
<dbReference type="OrthoDB" id="10355at2157"/>
<dbReference type="PIRSF" id="PIRSF000390">
    <property type="entry name" value="PLP_StrS"/>
    <property type="match status" value="1"/>
</dbReference>
<dbReference type="EMBL" id="PGCL01000001">
    <property type="protein sequence ID" value="TAJ45656.1"/>
    <property type="molecule type" value="Genomic_DNA"/>
</dbReference>
<comment type="caution">
    <text evidence="2">The sequence shown here is derived from an EMBL/GenBank/DDBJ whole genome shotgun (WGS) entry which is preliminary data.</text>
</comment>
<dbReference type="InterPro" id="IPR015422">
    <property type="entry name" value="PyrdxlP-dep_Trfase_small"/>
</dbReference>
<dbReference type="SUPFAM" id="SSF53383">
    <property type="entry name" value="PLP-dependent transferases"/>
    <property type="match status" value="1"/>
</dbReference>
<dbReference type="InterPro" id="IPR000653">
    <property type="entry name" value="DegT/StrS_aminotransferase"/>
</dbReference>
<protein>
    <submittedName>
        <fullName evidence="2">Aminotransferase DegT</fullName>
    </submittedName>
</protein>
<sequence length="361" mass="38208">MAVPIARPTLGPEEAEAVQEVLESGMIAAGKRVADFEDRFAACCGVTHAVAVNSGTAALHAALLAAGIGPGDEVIVPSFSFIATATAVSMCGARPVFADVEPERYTIDPASAAALVTERTKAVIGVHLYGQVCDAPAIANLCADSDLIFIEDAAQAHGASLDGRRAGSIGDLGCFSFYATKNITTGEGGMVTTADDDYAARLRRIINHGQSEKYLHTELGYNYRMTDIAAAIGLVQLDRLDGFNRRRQETAAYYSSGIDSPWLHTPSTAPGAGHVFHQYVLRVEDSAPLERDGLMAHLRLKGIGTAVHYPVPIHRQPLYIGHTASCPVADALAASVFSIPVHPTVTDEDRTLIVDTLNEVA</sequence>
<gene>
    <name evidence="2" type="ORF">CUJ86_02770</name>
</gene>
<dbReference type="Pfam" id="PF01041">
    <property type="entry name" value="DegT_DnrJ_EryC1"/>
    <property type="match status" value="1"/>
</dbReference>
<reference evidence="2 3" key="1">
    <citation type="submission" date="2017-11" db="EMBL/GenBank/DDBJ databases">
        <title>Isolation and Characterization of Methanofollis Species from Methane Seep Offshore SW Taiwan.</title>
        <authorList>
            <person name="Teng N.-H."/>
            <person name="Lai M.-C."/>
            <person name="Chen S.-C."/>
        </authorList>
    </citation>
    <scope>NUCLEOTIDE SEQUENCE [LARGE SCALE GENOMIC DNA]</scope>
    <source>
        <strain evidence="2 3">FWC-SCC2</strain>
    </source>
</reference>
<keyword evidence="1" id="KW-0663">Pyridoxal phosphate</keyword>
<accession>A0A483CVH5</accession>
<dbReference type="InterPro" id="IPR015424">
    <property type="entry name" value="PyrdxlP-dep_Trfase"/>
</dbReference>
<dbReference type="Proteomes" id="UP000292580">
    <property type="component" value="Unassembled WGS sequence"/>
</dbReference>
<evidence type="ECO:0000313" key="3">
    <source>
        <dbReference type="Proteomes" id="UP000292580"/>
    </source>
</evidence>
<dbReference type="InterPro" id="IPR015421">
    <property type="entry name" value="PyrdxlP-dep_Trfase_major"/>
</dbReference>
<evidence type="ECO:0000313" key="2">
    <source>
        <dbReference type="EMBL" id="TAJ45656.1"/>
    </source>
</evidence>
<keyword evidence="2" id="KW-0808">Transferase</keyword>
<dbReference type="PANTHER" id="PTHR30244:SF34">
    <property type="entry name" value="DTDP-4-AMINO-4,6-DIDEOXYGALACTOSE TRANSAMINASE"/>
    <property type="match status" value="1"/>
</dbReference>
<dbReference type="PANTHER" id="PTHR30244">
    <property type="entry name" value="TRANSAMINASE"/>
    <property type="match status" value="1"/>
</dbReference>
<dbReference type="Gene3D" id="3.90.1150.10">
    <property type="entry name" value="Aspartate Aminotransferase, domain 1"/>
    <property type="match status" value="1"/>
</dbReference>
<organism evidence="2 3">
    <name type="scientific">Methanofollis fontis</name>
    <dbReference type="NCBI Taxonomy" id="2052832"/>
    <lineage>
        <taxon>Archaea</taxon>
        <taxon>Methanobacteriati</taxon>
        <taxon>Methanobacteriota</taxon>
        <taxon>Stenosarchaea group</taxon>
        <taxon>Methanomicrobia</taxon>
        <taxon>Methanomicrobiales</taxon>
        <taxon>Methanomicrobiaceae</taxon>
        <taxon>Methanofollis</taxon>
    </lineage>
</organism>
<dbReference type="GO" id="GO:0030170">
    <property type="term" value="F:pyridoxal phosphate binding"/>
    <property type="evidence" value="ECO:0007669"/>
    <property type="project" value="TreeGrafter"/>
</dbReference>
<dbReference type="GO" id="GO:0008483">
    <property type="term" value="F:transaminase activity"/>
    <property type="evidence" value="ECO:0007669"/>
    <property type="project" value="UniProtKB-KW"/>
</dbReference>
<evidence type="ECO:0000256" key="1">
    <source>
        <dbReference type="RuleBase" id="RU004508"/>
    </source>
</evidence>
<dbReference type="GO" id="GO:0000271">
    <property type="term" value="P:polysaccharide biosynthetic process"/>
    <property type="evidence" value="ECO:0007669"/>
    <property type="project" value="TreeGrafter"/>
</dbReference>
<proteinExistence type="inferred from homology"/>
<keyword evidence="2" id="KW-0032">Aminotransferase</keyword>